<dbReference type="PIRSF" id="PIRSF002741">
    <property type="entry name" value="MppA"/>
    <property type="match status" value="1"/>
</dbReference>
<dbReference type="InterPro" id="IPR000914">
    <property type="entry name" value="SBP_5_dom"/>
</dbReference>
<dbReference type="OrthoDB" id="9803988at2"/>
<dbReference type="InterPro" id="IPR039424">
    <property type="entry name" value="SBP_5"/>
</dbReference>
<dbReference type="SUPFAM" id="SSF53850">
    <property type="entry name" value="Periplasmic binding protein-like II"/>
    <property type="match status" value="1"/>
</dbReference>
<dbReference type="Gene3D" id="3.10.105.10">
    <property type="entry name" value="Dipeptide-binding Protein, Domain 3"/>
    <property type="match status" value="1"/>
</dbReference>
<comment type="caution">
    <text evidence="6">The sequence shown here is derived from an EMBL/GenBank/DDBJ whole genome shotgun (WGS) entry which is preliminary data.</text>
</comment>
<keyword evidence="3 4" id="KW-0732">Signal</keyword>
<dbReference type="Gene3D" id="3.40.190.10">
    <property type="entry name" value="Periplasmic binding protein-like II"/>
    <property type="match status" value="1"/>
</dbReference>
<organism evidence="6 7">
    <name type="scientific">Reyranella soli</name>
    <dbReference type="NCBI Taxonomy" id="1230389"/>
    <lineage>
        <taxon>Bacteria</taxon>
        <taxon>Pseudomonadati</taxon>
        <taxon>Pseudomonadota</taxon>
        <taxon>Alphaproteobacteria</taxon>
        <taxon>Hyphomicrobiales</taxon>
        <taxon>Reyranellaceae</taxon>
        <taxon>Reyranella</taxon>
    </lineage>
</organism>
<feature type="domain" description="Solute-binding protein family 5" evidence="5">
    <location>
        <begin position="77"/>
        <end position="445"/>
    </location>
</feature>
<dbReference type="RefSeq" id="WP_147156639.1">
    <property type="nucleotide sequence ID" value="NZ_BKAJ01000216.1"/>
</dbReference>
<keyword evidence="7" id="KW-1185">Reference proteome</keyword>
<dbReference type="Proteomes" id="UP000321058">
    <property type="component" value="Unassembled WGS sequence"/>
</dbReference>
<evidence type="ECO:0000313" key="6">
    <source>
        <dbReference type="EMBL" id="GEP61332.1"/>
    </source>
</evidence>
<dbReference type="GO" id="GO:0030288">
    <property type="term" value="C:outer membrane-bounded periplasmic space"/>
    <property type="evidence" value="ECO:0007669"/>
    <property type="project" value="UniProtKB-ARBA"/>
</dbReference>
<reference evidence="6 7" key="1">
    <citation type="submission" date="2019-07" db="EMBL/GenBank/DDBJ databases">
        <title>Whole genome shotgun sequence of Reyranella soli NBRC 108950.</title>
        <authorList>
            <person name="Hosoyama A."/>
            <person name="Uohara A."/>
            <person name="Ohji S."/>
            <person name="Ichikawa N."/>
        </authorList>
    </citation>
    <scope>NUCLEOTIDE SEQUENCE [LARGE SCALE GENOMIC DNA]</scope>
    <source>
        <strain evidence="6 7">NBRC 108950</strain>
    </source>
</reference>
<dbReference type="PANTHER" id="PTHR30290:SF38">
    <property type="entry name" value="D,D-DIPEPTIDE-BINDING PERIPLASMIC PROTEIN DDPA-RELATED"/>
    <property type="match status" value="1"/>
</dbReference>
<dbReference type="GO" id="GO:0015833">
    <property type="term" value="P:peptide transport"/>
    <property type="evidence" value="ECO:0007669"/>
    <property type="project" value="TreeGrafter"/>
</dbReference>
<dbReference type="PANTHER" id="PTHR30290">
    <property type="entry name" value="PERIPLASMIC BINDING COMPONENT OF ABC TRANSPORTER"/>
    <property type="match status" value="1"/>
</dbReference>
<name>A0A512NQZ4_9HYPH</name>
<proteinExistence type="inferred from homology"/>
<comment type="subcellular location">
    <subcellularLocation>
        <location evidence="1">Periplasm</location>
    </subcellularLocation>
</comment>
<evidence type="ECO:0000256" key="1">
    <source>
        <dbReference type="ARBA" id="ARBA00004418"/>
    </source>
</evidence>
<evidence type="ECO:0000259" key="5">
    <source>
        <dbReference type="Pfam" id="PF00496"/>
    </source>
</evidence>
<dbReference type="InterPro" id="IPR030678">
    <property type="entry name" value="Peptide/Ni-bd"/>
</dbReference>
<feature type="signal peptide" evidence="4">
    <location>
        <begin position="1"/>
        <end position="23"/>
    </location>
</feature>
<comment type="similarity">
    <text evidence="2">Belongs to the bacterial solute-binding protein 5 family.</text>
</comment>
<protein>
    <submittedName>
        <fullName evidence="6">Peptide ABC transporter substrate-binding protein</fullName>
    </submittedName>
</protein>
<dbReference type="AlphaFoldDB" id="A0A512NQZ4"/>
<sequence length="529" mass="59323">MRPIMLLGGLVAALVLSSSVALAQKSGGVMKMYHRDNPPSASIHEEATNSTVVPFMSLFNNLVLYDQNKPQNSPSDIVPDLAKSWSWSADNKNLTFKLQEGVKWHDGQPFTAKDVVCTIDLVTGKAENKLRRNPRQSWYGNVEGATANGDYEVTLHLKRPQPSILALLASGYSPIYPCHVPVAQMRTKPIGTGPFKFVEFKQNEGIKVTKNADYWKKGKPYLDGIEFTIVPNRATAMLSFASGKFDITFPWEVTMPILKDLKAQMPNVACQVTSMNNSTNLIVNRDAPPFDNADLRRALVLSIDRKSFVDIINQGDALLGGTMQPVTDGVWGLPPEMYDSVPGYGSDVQKNREAAREIMKKLGYGPDKRLPLKIATRGISLYKDPAVILASQLKEIWIDADVDIIETSQWFPRVARKNYSVGLNTTGNGVDDPDQNYYENFSCKSERNYTGYCNPEIEKLFDVQSAETDIEKRKKVVWEIDRKLLEDGARPIIMWNRAAICMQPYVKGYVAQVNSVYNGFRFEDVWLDK</sequence>
<dbReference type="Pfam" id="PF00496">
    <property type="entry name" value="SBP_bac_5"/>
    <property type="match status" value="1"/>
</dbReference>
<accession>A0A512NQZ4</accession>
<evidence type="ECO:0000256" key="4">
    <source>
        <dbReference type="SAM" id="SignalP"/>
    </source>
</evidence>
<feature type="chain" id="PRO_5021915996" evidence="4">
    <location>
        <begin position="24"/>
        <end position="529"/>
    </location>
</feature>
<gene>
    <name evidence="6" type="ORF">RSO01_84980</name>
</gene>
<dbReference type="GO" id="GO:1904680">
    <property type="term" value="F:peptide transmembrane transporter activity"/>
    <property type="evidence" value="ECO:0007669"/>
    <property type="project" value="TreeGrafter"/>
</dbReference>
<evidence type="ECO:0000256" key="2">
    <source>
        <dbReference type="ARBA" id="ARBA00005695"/>
    </source>
</evidence>
<evidence type="ECO:0000313" key="7">
    <source>
        <dbReference type="Proteomes" id="UP000321058"/>
    </source>
</evidence>
<dbReference type="EMBL" id="BKAJ01000216">
    <property type="protein sequence ID" value="GEP61332.1"/>
    <property type="molecule type" value="Genomic_DNA"/>
</dbReference>
<evidence type="ECO:0000256" key="3">
    <source>
        <dbReference type="ARBA" id="ARBA00022729"/>
    </source>
</evidence>
<dbReference type="GO" id="GO:0043190">
    <property type="term" value="C:ATP-binding cassette (ABC) transporter complex"/>
    <property type="evidence" value="ECO:0007669"/>
    <property type="project" value="InterPro"/>
</dbReference>